<feature type="domain" description="Lon N-terminal" evidence="14">
    <location>
        <begin position="8"/>
        <end position="200"/>
    </location>
</feature>
<dbReference type="Gene3D" id="2.30.130.40">
    <property type="entry name" value="LON domain-like"/>
    <property type="match status" value="1"/>
</dbReference>
<evidence type="ECO:0000259" key="13">
    <source>
        <dbReference type="PROSITE" id="PS51786"/>
    </source>
</evidence>
<dbReference type="RefSeq" id="WP_406764141.1">
    <property type="nucleotide sequence ID" value="NZ_JBJHZY010000001.1"/>
</dbReference>
<evidence type="ECO:0000256" key="7">
    <source>
        <dbReference type="ARBA" id="ARBA00022840"/>
    </source>
</evidence>
<comment type="caution">
    <text evidence="15">The sequence shown here is derived from an EMBL/GenBank/DDBJ whole genome shotgun (WGS) entry which is preliminary data.</text>
</comment>
<dbReference type="Proteomes" id="UP001623661">
    <property type="component" value="Unassembled WGS sequence"/>
</dbReference>
<comment type="function">
    <text evidence="9">ATP-dependent serine protease that mediates the selective degradation of mutant and abnormal proteins as well as certain short-lived regulatory proteins. Required for cellular homeostasis and for survival from DNA damage and developmental changes induced by stress. Degrades polypeptides processively to yield small peptide fragments that are 5 to 10 amino acids long. Binds to DNA in a double-stranded, site-specific manner.</text>
</comment>
<dbReference type="NCBIfam" id="TIGR00763">
    <property type="entry name" value="lon"/>
    <property type="match status" value="1"/>
</dbReference>
<comment type="induction">
    <text evidence="9">By heat shock.</text>
</comment>
<evidence type="ECO:0000256" key="8">
    <source>
        <dbReference type="ARBA" id="ARBA00023016"/>
    </source>
</evidence>
<dbReference type="PRINTS" id="PR00830">
    <property type="entry name" value="ENDOLAPTASE"/>
</dbReference>
<dbReference type="SUPFAM" id="SSF52540">
    <property type="entry name" value="P-loop containing nucleoside triphosphate hydrolases"/>
    <property type="match status" value="1"/>
</dbReference>
<evidence type="ECO:0000256" key="6">
    <source>
        <dbReference type="ARBA" id="ARBA00022825"/>
    </source>
</evidence>
<dbReference type="InterPro" id="IPR027543">
    <property type="entry name" value="Lon_bac"/>
</dbReference>
<evidence type="ECO:0000259" key="14">
    <source>
        <dbReference type="PROSITE" id="PS51787"/>
    </source>
</evidence>
<dbReference type="InterPro" id="IPR020568">
    <property type="entry name" value="Ribosomal_Su5_D2-typ_SF"/>
</dbReference>
<dbReference type="Gene3D" id="3.30.230.10">
    <property type="match status" value="1"/>
</dbReference>
<accession>A0ABW8TQR4</accession>
<comment type="subcellular location">
    <subcellularLocation>
        <location evidence="1 9 10">Cytoplasm</location>
    </subcellularLocation>
</comment>
<dbReference type="InterPro" id="IPR054594">
    <property type="entry name" value="Lon_lid"/>
</dbReference>
<evidence type="ECO:0000256" key="3">
    <source>
        <dbReference type="ARBA" id="ARBA00022670"/>
    </source>
</evidence>
<organism evidence="15 16">
    <name type="scientific">Candidatus Clostridium radicumherbarum</name>
    <dbReference type="NCBI Taxonomy" id="3381662"/>
    <lineage>
        <taxon>Bacteria</taxon>
        <taxon>Bacillati</taxon>
        <taxon>Bacillota</taxon>
        <taxon>Clostridia</taxon>
        <taxon>Eubacteriales</taxon>
        <taxon>Clostridiaceae</taxon>
        <taxon>Clostridium</taxon>
    </lineage>
</organism>
<evidence type="ECO:0000256" key="5">
    <source>
        <dbReference type="ARBA" id="ARBA00022801"/>
    </source>
</evidence>
<keyword evidence="16" id="KW-1185">Reference proteome</keyword>
<dbReference type="InterPro" id="IPR014721">
    <property type="entry name" value="Ribsml_uS5_D2-typ_fold_subgr"/>
</dbReference>
<feature type="domain" description="Lon proteolytic" evidence="13">
    <location>
        <begin position="586"/>
        <end position="764"/>
    </location>
</feature>
<dbReference type="PANTHER" id="PTHR10046">
    <property type="entry name" value="ATP DEPENDENT LON PROTEASE FAMILY MEMBER"/>
    <property type="match status" value="1"/>
</dbReference>
<dbReference type="PROSITE" id="PS51787">
    <property type="entry name" value="LON_N"/>
    <property type="match status" value="1"/>
</dbReference>
<comment type="catalytic activity">
    <reaction evidence="9 10 11">
        <text>Hydrolysis of proteins in presence of ATP.</text>
        <dbReference type="EC" id="3.4.21.53"/>
    </reaction>
</comment>
<dbReference type="Pfam" id="PF02190">
    <property type="entry name" value="LON_substr_bdg"/>
    <property type="match status" value="1"/>
</dbReference>
<sequence>MTKTINKKMVLPVLNSLLLTGMTQKVKLNRLSEEEIEHLENENSVSIALPLKENHDKNNLKTEDFYDTGVLFKVEKLENNKGIYEITLKVLERIEIKNLNITSEIIMGDFNNASEDLDLTSAAKENMLKELKKIIHETAAYFKDSEPIVKKIDEIDDINKLIGYVSQFARISNEDKYELLHIKSLKDRSLRFLEHLHKNKEGIKLQFELAEKFSERANKNYRDQVLRDQLKAIQEELNDGKGNKKDYREKIIAANMPKDIEEIANEELRKFESQSPTSSDYNIIRNYLDLLVQLPWKSGKKASINIEKARQILDRDHYGLEKVKNRILQHLAVMKLKKDKKGSILLLVGPPGTGKTSLGKSIAKALNRKYVRLSLGGIKDEAEIRGHRRTYVGALPGRIIQSIKKAGTKNPVMILDEVDKLMGGYNGDPASALLEVLDPEQNNSFSDHYLDVPYDLSEVFFIATANSLDTIPRPLLDRMEIIQVSSYTSNEKFYIGKNHLIPEILKEHGLTNKELIFNDEALQNIIDDYTLEAGVRGLKKQLATIARIASEKVVSKSIKLPYIITEDILEDVLGNKVSRHDRVSQQNPIGVVTGLAWTPVGGEILFIEATSMPGNGQVILTGKLGDVMKESARISLSLLKSRLAINSFNFKETDLHIHVPSGAVPKDGPSAGIALFTALASLVTGINVDSKLAMTGEITLRGTVLPIGGLKEKLLGAQRAGIKKVLIPKDNLSDLKDVPNEVKNEITIIPVETIEDVMKEALNINLPKPEFLVPDMIAASHLFK</sequence>
<keyword evidence="6 9" id="KW-0720">Serine protease</keyword>
<dbReference type="EMBL" id="JBJHZY010000001">
    <property type="protein sequence ID" value="MFL0267541.1"/>
    <property type="molecule type" value="Genomic_DNA"/>
</dbReference>
<keyword evidence="4 9" id="KW-0547">Nucleotide-binding</keyword>
<dbReference type="InterPro" id="IPR027417">
    <property type="entry name" value="P-loop_NTPase"/>
</dbReference>
<comment type="similarity">
    <text evidence="9 10 11 12">Belongs to the peptidase S16 family.</text>
</comment>
<dbReference type="SMART" id="SM00382">
    <property type="entry name" value="AAA"/>
    <property type="match status" value="1"/>
</dbReference>
<dbReference type="SMART" id="SM00464">
    <property type="entry name" value="LON"/>
    <property type="match status" value="1"/>
</dbReference>
<feature type="active site" evidence="9 11">
    <location>
        <position position="670"/>
    </location>
</feature>
<dbReference type="SUPFAM" id="SSF88697">
    <property type="entry name" value="PUA domain-like"/>
    <property type="match status" value="1"/>
</dbReference>
<dbReference type="Gene3D" id="1.10.8.60">
    <property type="match status" value="1"/>
</dbReference>
<dbReference type="InterPro" id="IPR008269">
    <property type="entry name" value="Lon_proteolytic"/>
</dbReference>
<evidence type="ECO:0000313" key="16">
    <source>
        <dbReference type="Proteomes" id="UP001623661"/>
    </source>
</evidence>
<keyword evidence="7 9" id="KW-0067">ATP-binding</keyword>
<evidence type="ECO:0000256" key="12">
    <source>
        <dbReference type="RuleBase" id="RU000591"/>
    </source>
</evidence>
<evidence type="ECO:0000256" key="1">
    <source>
        <dbReference type="ARBA" id="ARBA00004496"/>
    </source>
</evidence>
<dbReference type="InterPro" id="IPR027065">
    <property type="entry name" value="Lon_Prtase"/>
</dbReference>
<dbReference type="SUPFAM" id="SSF54211">
    <property type="entry name" value="Ribosomal protein S5 domain 2-like"/>
    <property type="match status" value="1"/>
</dbReference>
<dbReference type="InterPro" id="IPR003111">
    <property type="entry name" value="Lon_prtase_N"/>
</dbReference>
<dbReference type="Pfam" id="PF00004">
    <property type="entry name" value="AAA"/>
    <property type="match status" value="1"/>
</dbReference>
<dbReference type="Gene3D" id="1.20.5.5270">
    <property type="match status" value="1"/>
</dbReference>
<dbReference type="InterPro" id="IPR008268">
    <property type="entry name" value="Peptidase_S16_AS"/>
</dbReference>
<dbReference type="GO" id="GO:0004252">
    <property type="term" value="F:serine-type endopeptidase activity"/>
    <property type="evidence" value="ECO:0007669"/>
    <property type="project" value="UniProtKB-EC"/>
</dbReference>
<evidence type="ECO:0000313" key="15">
    <source>
        <dbReference type="EMBL" id="MFL0267541.1"/>
    </source>
</evidence>
<evidence type="ECO:0000256" key="4">
    <source>
        <dbReference type="ARBA" id="ARBA00022741"/>
    </source>
</evidence>
<dbReference type="HAMAP" id="MF_01973">
    <property type="entry name" value="lon_bact"/>
    <property type="match status" value="1"/>
</dbReference>
<dbReference type="InterPro" id="IPR003959">
    <property type="entry name" value="ATPase_AAA_core"/>
</dbReference>
<protein>
    <recommendedName>
        <fullName evidence="9 10">Lon protease</fullName>
        <ecNumber evidence="9 10">3.4.21.53</ecNumber>
    </recommendedName>
    <alternativeName>
        <fullName evidence="9">ATP-dependent protease La</fullName>
    </alternativeName>
</protein>
<feature type="binding site" evidence="9">
    <location>
        <begin position="349"/>
        <end position="356"/>
    </location>
    <ligand>
        <name>ATP</name>
        <dbReference type="ChEBI" id="CHEBI:30616"/>
    </ligand>
</feature>
<feature type="active site" evidence="9 11">
    <location>
        <position position="713"/>
    </location>
</feature>
<dbReference type="Gene3D" id="3.40.50.300">
    <property type="entry name" value="P-loop containing nucleotide triphosphate hydrolases"/>
    <property type="match status" value="1"/>
</dbReference>
<dbReference type="CDD" id="cd19500">
    <property type="entry name" value="RecA-like_Lon"/>
    <property type="match status" value="1"/>
</dbReference>
<evidence type="ECO:0000256" key="11">
    <source>
        <dbReference type="PROSITE-ProRule" id="PRU01122"/>
    </source>
</evidence>
<evidence type="ECO:0000256" key="2">
    <source>
        <dbReference type="ARBA" id="ARBA00022490"/>
    </source>
</evidence>
<keyword evidence="2 9" id="KW-0963">Cytoplasm</keyword>
<comment type="subunit">
    <text evidence="9 10">Homohexamer. Organized in a ring with a central cavity.</text>
</comment>
<dbReference type="EC" id="3.4.21.53" evidence="9 10"/>
<dbReference type="InterPro" id="IPR004815">
    <property type="entry name" value="Lon_bac/euk-typ"/>
</dbReference>
<name>A0ABW8TQR4_9CLOT</name>
<dbReference type="Pfam" id="PF05362">
    <property type="entry name" value="Lon_C"/>
    <property type="match status" value="1"/>
</dbReference>
<dbReference type="PROSITE" id="PS51786">
    <property type="entry name" value="LON_PROTEOLYTIC"/>
    <property type="match status" value="1"/>
</dbReference>
<dbReference type="PROSITE" id="PS01046">
    <property type="entry name" value="LON_SER"/>
    <property type="match status" value="1"/>
</dbReference>
<keyword evidence="5 9" id="KW-0378">Hydrolase</keyword>
<dbReference type="InterPro" id="IPR015947">
    <property type="entry name" value="PUA-like_sf"/>
</dbReference>
<gene>
    <name evidence="9 15" type="primary">lon</name>
    <name evidence="15" type="ORF">ACJDUH_05440</name>
</gene>
<reference evidence="15 16" key="1">
    <citation type="submission" date="2024-11" db="EMBL/GenBank/DDBJ databases">
        <authorList>
            <person name="Heng Y.C."/>
            <person name="Lim A.C.H."/>
            <person name="Lee J.K.Y."/>
            <person name="Kittelmann S."/>
        </authorList>
    </citation>
    <scope>NUCLEOTIDE SEQUENCE [LARGE SCALE GENOMIC DNA]</scope>
    <source>
        <strain evidence="15 16">WILCCON 0202</strain>
    </source>
</reference>
<evidence type="ECO:0000256" key="10">
    <source>
        <dbReference type="PIRNR" id="PIRNR001174"/>
    </source>
</evidence>
<dbReference type="Pfam" id="PF22667">
    <property type="entry name" value="Lon_lid"/>
    <property type="match status" value="1"/>
</dbReference>
<keyword evidence="8 9" id="KW-0346">Stress response</keyword>
<evidence type="ECO:0000256" key="9">
    <source>
        <dbReference type="HAMAP-Rule" id="MF_01973"/>
    </source>
</evidence>
<keyword evidence="3 9" id="KW-0645">Protease</keyword>
<dbReference type="InterPro" id="IPR003593">
    <property type="entry name" value="AAA+_ATPase"/>
</dbReference>
<dbReference type="InterPro" id="IPR046336">
    <property type="entry name" value="Lon_prtase_N_sf"/>
</dbReference>
<dbReference type="Gene3D" id="1.20.58.1480">
    <property type="match status" value="1"/>
</dbReference>
<proteinExistence type="evidence at transcript level"/>
<dbReference type="PIRSF" id="PIRSF001174">
    <property type="entry name" value="Lon_proteas"/>
    <property type="match status" value="1"/>
</dbReference>